<accession>A0A7C4NQV3</accession>
<dbReference type="InterPro" id="IPR011856">
    <property type="entry name" value="tRNA_endonuc-like_dom_sf"/>
</dbReference>
<name>A0A7C4NQV3_9CREN</name>
<feature type="binding site" evidence="11">
    <location>
        <position position="17"/>
    </location>
    <ligand>
        <name>Mg(2+)</name>
        <dbReference type="ChEBI" id="CHEBI:18420"/>
    </ligand>
</feature>
<feature type="site" description="Transition state stabilizer" evidence="11">
    <location>
        <position position="63"/>
    </location>
</feature>
<comment type="function">
    <text evidence="11">A structure-specific endonuclease that resolves Holliday junction (HJ) intermediates during genetic recombination. Cleaves 4-way DNA junctions introducing paired nicks in opposing strands, leaving a 5'-terminal phosphate and a 3'-terminal hydroxyl group that are subsequently ligated to produce recombinant products.</text>
</comment>
<evidence type="ECO:0000313" key="13">
    <source>
        <dbReference type="EMBL" id="HGQ65270.1"/>
    </source>
</evidence>
<evidence type="ECO:0000256" key="9">
    <source>
        <dbReference type="ARBA" id="ARBA00023204"/>
    </source>
</evidence>
<dbReference type="InterPro" id="IPR011335">
    <property type="entry name" value="Restrct_endonuc-II-like"/>
</dbReference>
<comment type="similarity">
    <text evidence="11">Belongs to the Holliday junction resolvase Hjc family.</text>
</comment>
<dbReference type="HAMAP" id="MF_01490">
    <property type="entry name" value="HJ_Resolv_Hjc"/>
    <property type="match status" value="1"/>
</dbReference>
<evidence type="ECO:0000256" key="11">
    <source>
        <dbReference type="HAMAP-Rule" id="MF_01490"/>
    </source>
</evidence>
<keyword evidence="8 11" id="KW-0233">DNA recombination</keyword>
<keyword evidence="5 11" id="KW-0378">Hydrolase</keyword>
<comment type="catalytic activity">
    <reaction evidence="10 11">
        <text>Endonucleolytic cleavage at a junction such as a reciprocal single-stranded crossover between two homologous DNA duplexes (Holliday junction).</text>
        <dbReference type="EC" id="3.1.21.10"/>
    </reaction>
</comment>
<keyword evidence="3 11" id="KW-0255">Endonuclease</keyword>
<reference evidence="13" key="1">
    <citation type="journal article" date="2020" name="mSystems">
        <title>Genome- and Community-Level Interaction Insights into Carbon Utilization and Element Cycling Functions of Hydrothermarchaeota in Hydrothermal Sediment.</title>
        <authorList>
            <person name="Zhou Z."/>
            <person name="Liu Y."/>
            <person name="Xu W."/>
            <person name="Pan J."/>
            <person name="Luo Z.H."/>
            <person name="Li M."/>
        </authorList>
    </citation>
    <scope>NUCLEOTIDE SEQUENCE [LARGE SCALE GENOMIC DNA]</scope>
    <source>
        <strain evidence="13">SpSt-637</strain>
        <strain evidence="12">SpSt-667</strain>
    </source>
</reference>
<evidence type="ECO:0000256" key="2">
    <source>
        <dbReference type="ARBA" id="ARBA00022723"/>
    </source>
</evidence>
<gene>
    <name evidence="11" type="primary">hjc</name>
    <name evidence="13" type="ORF">ENU08_08525</name>
    <name evidence="12" type="ORF">ENU41_07700</name>
</gene>
<evidence type="ECO:0000256" key="7">
    <source>
        <dbReference type="ARBA" id="ARBA00023125"/>
    </source>
</evidence>
<protein>
    <recommendedName>
        <fullName evidence="11">Crossover junction endodeoxyribonuclease Hjc</fullName>
        <shortName evidence="11">Hjc</shortName>
        <ecNumber evidence="11">3.1.21.10</ecNumber>
    </recommendedName>
    <alternativeName>
        <fullName evidence="11">Holliday junction resolvase Hjc</fullName>
    </alternativeName>
</protein>
<keyword evidence="1 11" id="KW-0540">Nuclease</keyword>
<evidence type="ECO:0000256" key="6">
    <source>
        <dbReference type="ARBA" id="ARBA00022842"/>
    </source>
</evidence>
<dbReference type="Pfam" id="PF01870">
    <property type="entry name" value="Hjc"/>
    <property type="match status" value="1"/>
</dbReference>
<dbReference type="GO" id="GO:0006281">
    <property type="term" value="P:DNA repair"/>
    <property type="evidence" value="ECO:0007669"/>
    <property type="project" value="UniProtKB-UniRule"/>
</dbReference>
<sequence>MSEKEVKRKRSKGANAERELVIKLWKLGFAVLRGPASGSKIKKGVYPDIVAIKNRHIFVFEVKKRSRLGHVYIRKDQLEKIKEFARRAGGEALVAVKISELRAWRVIQLIHIKEVSSTKVRIDKEIIEQADDLLIYLNNRISTTLEEYIQKSIHREN</sequence>
<comment type="cofactor">
    <cofactor evidence="11">
        <name>Mg(2+)</name>
        <dbReference type="ChEBI" id="CHEBI:18420"/>
    </cofactor>
    <text evidence="11">Binds 1 Mg(2+) ion per subunit.</text>
</comment>
<evidence type="ECO:0000313" key="12">
    <source>
        <dbReference type="EMBL" id="HGQ36535.1"/>
    </source>
</evidence>
<dbReference type="InterPro" id="IPR014428">
    <property type="entry name" value="Hjc_arc"/>
</dbReference>
<dbReference type="GO" id="GO:0000287">
    <property type="term" value="F:magnesium ion binding"/>
    <property type="evidence" value="ECO:0007669"/>
    <property type="project" value="UniProtKB-UniRule"/>
</dbReference>
<feature type="binding site" evidence="11">
    <location>
        <position position="61"/>
    </location>
    <ligand>
        <name>Mg(2+)</name>
        <dbReference type="ChEBI" id="CHEBI:18420"/>
    </ligand>
</feature>
<dbReference type="AlphaFoldDB" id="A0A7C4NQV3"/>
<keyword evidence="7 11" id="KW-0238">DNA-binding</keyword>
<keyword evidence="9 11" id="KW-0234">DNA repair</keyword>
<dbReference type="EMBL" id="DTBD01000084">
    <property type="protein sequence ID" value="HGQ65270.1"/>
    <property type="molecule type" value="Genomic_DNA"/>
</dbReference>
<keyword evidence="2 11" id="KW-0479">Metal-binding</keyword>
<evidence type="ECO:0000256" key="5">
    <source>
        <dbReference type="ARBA" id="ARBA00022801"/>
    </source>
</evidence>
<proteinExistence type="inferred from homology"/>
<comment type="subunit">
    <text evidence="11">Homodimer.</text>
</comment>
<dbReference type="GO" id="GO:0003677">
    <property type="term" value="F:DNA binding"/>
    <property type="evidence" value="ECO:0007669"/>
    <property type="project" value="UniProtKB-KW"/>
</dbReference>
<dbReference type="SUPFAM" id="SSF52980">
    <property type="entry name" value="Restriction endonuclease-like"/>
    <property type="match status" value="1"/>
</dbReference>
<evidence type="ECO:0000256" key="10">
    <source>
        <dbReference type="ARBA" id="ARBA00029354"/>
    </source>
</evidence>
<dbReference type="PANTHER" id="PTHR39651">
    <property type="entry name" value="HOLLIDAY JUNCTION RESOLVASE HJC"/>
    <property type="match status" value="1"/>
</dbReference>
<dbReference type="GO" id="GO:0006310">
    <property type="term" value="P:DNA recombination"/>
    <property type="evidence" value="ECO:0007669"/>
    <property type="project" value="UniProtKB-UniRule"/>
</dbReference>
<keyword evidence="4 11" id="KW-0227">DNA damage</keyword>
<dbReference type="GO" id="GO:0008821">
    <property type="term" value="F:crossover junction DNA endonuclease activity"/>
    <property type="evidence" value="ECO:0007669"/>
    <property type="project" value="UniProtKB-UniRule"/>
</dbReference>
<keyword evidence="6 11" id="KW-0460">Magnesium</keyword>
<evidence type="ECO:0000256" key="4">
    <source>
        <dbReference type="ARBA" id="ARBA00022763"/>
    </source>
</evidence>
<dbReference type="PIRSF" id="PIRSF004985">
    <property type="entry name" value="Hlld_jn_rslvs_ar"/>
    <property type="match status" value="1"/>
</dbReference>
<dbReference type="NCBIfam" id="NF040854">
    <property type="entry name" value="Hol_resolv_Hjc"/>
    <property type="match status" value="1"/>
</dbReference>
<dbReference type="PANTHER" id="PTHR39651:SF1">
    <property type="entry name" value="HOLLIDAY JUNCTION RESOLVASE HJC"/>
    <property type="match status" value="1"/>
</dbReference>
<comment type="caution">
    <text evidence="13">The sequence shown here is derived from an EMBL/GenBank/DDBJ whole genome shotgun (WGS) entry which is preliminary data.</text>
</comment>
<dbReference type="InterPro" id="IPR002732">
    <property type="entry name" value="Hjc"/>
</dbReference>
<feature type="binding site" evidence="11">
    <location>
        <position position="48"/>
    </location>
    <ligand>
        <name>Mg(2+)</name>
        <dbReference type="ChEBI" id="CHEBI:18420"/>
    </ligand>
</feature>
<evidence type="ECO:0000256" key="3">
    <source>
        <dbReference type="ARBA" id="ARBA00022759"/>
    </source>
</evidence>
<evidence type="ECO:0000256" key="1">
    <source>
        <dbReference type="ARBA" id="ARBA00022722"/>
    </source>
</evidence>
<organism evidence="13">
    <name type="scientific">Ignisphaera aggregans</name>
    <dbReference type="NCBI Taxonomy" id="334771"/>
    <lineage>
        <taxon>Archaea</taxon>
        <taxon>Thermoproteota</taxon>
        <taxon>Thermoprotei</taxon>
        <taxon>Desulfurococcales</taxon>
        <taxon>Desulfurococcaceae</taxon>
        <taxon>Ignisphaera</taxon>
    </lineage>
</organism>
<evidence type="ECO:0000256" key="8">
    <source>
        <dbReference type="ARBA" id="ARBA00023172"/>
    </source>
</evidence>
<dbReference type="EC" id="3.1.21.10" evidence="11"/>
<dbReference type="EMBL" id="DTCK01000041">
    <property type="protein sequence ID" value="HGQ36535.1"/>
    <property type="molecule type" value="Genomic_DNA"/>
</dbReference>
<dbReference type="Gene3D" id="3.40.1350.10">
    <property type="match status" value="1"/>
</dbReference>
<feature type="active site" evidence="11">
    <location>
        <position position="37"/>
    </location>
</feature>